<dbReference type="Proteomes" id="UP000184130">
    <property type="component" value="Unassembled WGS sequence"/>
</dbReference>
<evidence type="ECO:0000259" key="1">
    <source>
        <dbReference type="Pfam" id="PF13351"/>
    </source>
</evidence>
<evidence type="ECO:0000313" key="2">
    <source>
        <dbReference type="EMBL" id="SHK40878.1"/>
    </source>
</evidence>
<proteinExistence type="predicted"/>
<gene>
    <name evidence="2" type="ORF">SAMN05216463_10334</name>
</gene>
<reference evidence="2 3" key="1">
    <citation type="submission" date="2016-11" db="EMBL/GenBank/DDBJ databases">
        <authorList>
            <person name="Jaros S."/>
            <person name="Januszkiewicz K."/>
            <person name="Wedrychowicz H."/>
        </authorList>
    </citation>
    <scope>NUCLEOTIDE SEQUENCE [LARGE SCALE GENOMIC DNA]</scope>
    <source>
        <strain evidence="2 3">KHT3</strain>
    </source>
</reference>
<dbReference type="OrthoDB" id="1081890at2"/>
<dbReference type="InterPro" id="IPR025343">
    <property type="entry name" value="DUF4099"/>
</dbReference>
<dbReference type="RefSeq" id="WP_073204743.1">
    <property type="nucleotide sequence ID" value="NZ_FRBD01000003.1"/>
</dbReference>
<evidence type="ECO:0000313" key="3">
    <source>
        <dbReference type="Proteomes" id="UP000184130"/>
    </source>
</evidence>
<feature type="domain" description="DUF4099" evidence="1">
    <location>
        <begin position="12"/>
        <end position="85"/>
    </location>
</feature>
<name>A0A1M6S8M9_XYLRU</name>
<dbReference type="AlphaFoldDB" id="A0A1M6S8M9"/>
<protein>
    <recommendedName>
        <fullName evidence="1">DUF4099 domain-containing protein</fullName>
    </recommendedName>
</protein>
<organism evidence="2 3">
    <name type="scientific">Xylanibacter ruminicola</name>
    <name type="common">Prevotella ruminicola</name>
    <dbReference type="NCBI Taxonomy" id="839"/>
    <lineage>
        <taxon>Bacteria</taxon>
        <taxon>Pseudomonadati</taxon>
        <taxon>Bacteroidota</taxon>
        <taxon>Bacteroidia</taxon>
        <taxon>Bacteroidales</taxon>
        <taxon>Prevotellaceae</taxon>
        <taxon>Xylanibacter</taxon>
    </lineage>
</organism>
<accession>A0A1M6S8M9</accession>
<dbReference type="Pfam" id="PF13351">
    <property type="entry name" value="DUF4099"/>
    <property type="match status" value="1"/>
</dbReference>
<sequence>MLEIYPINEDTWKLFEPFGFTEHDFYTLPKEDLEMLCMGQTTSLLPLQLTNSDGETVERLARLGFIRKPDGGVEVKAYPQYDEIQTGDLELSKRDIERLKRQGVIYTEAVIDGQRNRCFVQLDQLTNCLLYAKADDIGRLIPTDIHGTELTRTQREKIRQGKSVEVKVGNQTYVVGIDLEKRNGFKIWKISNY</sequence>
<dbReference type="EMBL" id="FRBD01000003">
    <property type="protein sequence ID" value="SHK40878.1"/>
    <property type="molecule type" value="Genomic_DNA"/>
</dbReference>